<reference evidence="1 2" key="1">
    <citation type="submission" date="2020-06" db="EMBL/GenBank/DDBJ databases">
        <authorList>
            <person name="Li R."/>
            <person name="Bekaert M."/>
        </authorList>
    </citation>
    <scope>NUCLEOTIDE SEQUENCE [LARGE SCALE GENOMIC DNA]</scope>
    <source>
        <strain evidence="2">wild</strain>
    </source>
</reference>
<dbReference type="EMBL" id="CACVKT020000573">
    <property type="protein sequence ID" value="CAC5360870.1"/>
    <property type="molecule type" value="Genomic_DNA"/>
</dbReference>
<accession>A0A6J8A3M2</accession>
<proteinExistence type="predicted"/>
<protein>
    <submittedName>
        <fullName evidence="1">Uncharacterized protein</fullName>
    </submittedName>
</protein>
<dbReference type="Gene3D" id="3.30.70.1390">
    <property type="entry name" value="ROC domain from the Parkinson's disease-associated leucine-rich repeat kinase 2"/>
    <property type="match status" value="1"/>
</dbReference>
<organism evidence="1 2">
    <name type="scientific">Mytilus coruscus</name>
    <name type="common">Sea mussel</name>
    <dbReference type="NCBI Taxonomy" id="42192"/>
    <lineage>
        <taxon>Eukaryota</taxon>
        <taxon>Metazoa</taxon>
        <taxon>Spiralia</taxon>
        <taxon>Lophotrochozoa</taxon>
        <taxon>Mollusca</taxon>
        <taxon>Bivalvia</taxon>
        <taxon>Autobranchia</taxon>
        <taxon>Pteriomorphia</taxon>
        <taxon>Mytilida</taxon>
        <taxon>Mytiloidea</taxon>
        <taxon>Mytilidae</taxon>
        <taxon>Mytilinae</taxon>
        <taxon>Mytilus</taxon>
    </lineage>
</organism>
<name>A0A6J8A3M2_MYTCO</name>
<evidence type="ECO:0000313" key="1">
    <source>
        <dbReference type="EMBL" id="CAC5360870.1"/>
    </source>
</evidence>
<dbReference type="Proteomes" id="UP000507470">
    <property type="component" value="Unassembled WGS sequence"/>
</dbReference>
<sequence>MSSDNIPLFNLLDSIDRDVAKASMSGLFFTESKTAYDGASGTSSSIDLSSDDTVLERNTSNVNVPKGMKHRVSFVQPQAREKYKEKHIKEVATELSHEKIHKLVIRSILDGKYKQNIIPIDILNFGGQKDYYMTHQLFITSRGIFVFWRLMVVLIYINTCQI</sequence>
<evidence type="ECO:0000313" key="2">
    <source>
        <dbReference type="Proteomes" id="UP000507470"/>
    </source>
</evidence>
<dbReference type="AlphaFoldDB" id="A0A6J8A3M2"/>
<keyword evidence="2" id="KW-1185">Reference proteome</keyword>
<gene>
    <name evidence="1" type="ORF">MCOR_3191</name>
</gene>